<evidence type="ECO:0000256" key="1">
    <source>
        <dbReference type="SAM" id="MobiDB-lite"/>
    </source>
</evidence>
<dbReference type="VEuPathDB" id="VectorBase:ASIC021359"/>
<reference evidence="2 4" key="1">
    <citation type="journal article" date="2014" name="BMC Genomics">
        <title>Genome sequence of Anopheles sinensis provides insight into genetics basis of mosquito competence for malaria parasites.</title>
        <authorList>
            <person name="Zhou D."/>
            <person name="Zhang D."/>
            <person name="Ding G."/>
            <person name="Shi L."/>
            <person name="Hou Q."/>
            <person name="Ye Y."/>
            <person name="Xu Y."/>
            <person name="Zhou H."/>
            <person name="Xiong C."/>
            <person name="Li S."/>
            <person name="Yu J."/>
            <person name="Hong S."/>
            <person name="Yu X."/>
            <person name="Zou P."/>
            <person name="Chen C."/>
            <person name="Chang X."/>
            <person name="Wang W."/>
            <person name="Lv Y."/>
            <person name="Sun Y."/>
            <person name="Ma L."/>
            <person name="Shen B."/>
            <person name="Zhu C."/>
        </authorList>
    </citation>
    <scope>NUCLEOTIDE SEQUENCE [LARGE SCALE GENOMIC DNA]</scope>
</reference>
<dbReference type="AlphaFoldDB" id="A0A084WS69"/>
<evidence type="ECO:0000313" key="2">
    <source>
        <dbReference type="EMBL" id="KFB53063.1"/>
    </source>
</evidence>
<proteinExistence type="predicted"/>
<dbReference type="EMBL" id="KE525410">
    <property type="protein sequence ID" value="KFB53063.1"/>
    <property type="molecule type" value="Genomic_DNA"/>
</dbReference>
<reference evidence="3" key="2">
    <citation type="submission" date="2020-05" db="UniProtKB">
        <authorList>
            <consortium name="EnsemblMetazoa"/>
        </authorList>
    </citation>
    <scope>IDENTIFICATION</scope>
</reference>
<keyword evidence="4" id="KW-1185">Reference proteome</keyword>
<organism evidence="2">
    <name type="scientific">Anopheles sinensis</name>
    <name type="common">Mosquito</name>
    <dbReference type="NCBI Taxonomy" id="74873"/>
    <lineage>
        <taxon>Eukaryota</taxon>
        <taxon>Metazoa</taxon>
        <taxon>Ecdysozoa</taxon>
        <taxon>Arthropoda</taxon>
        <taxon>Hexapoda</taxon>
        <taxon>Insecta</taxon>
        <taxon>Pterygota</taxon>
        <taxon>Neoptera</taxon>
        <taxon>Endopterygota</taxon>
        <taxon>Diptera</taxon>
        <taxon>Nematocera</taxon>
        <taxon>Culicoidea</taxon>
        <taxon>Culicidae</taxon>
        <taxon>Anophelinae</taxon>
        <taxon>Anopheles</taxon>
    </lineage>
</organism>
<evidence type="ECO:0000313" key="4">
    <source>
        <dbReference type="Proteomes" id="UP000030765"/>
    </source>
</evidence>
<accession>A0A084WS69</accession>
<protein>
    <submittedName>
        <fullName evidence="2 3">Metaxin 1</fullName>
    </submittedName>
</protein>
<gene>
    <name evidence="2" type="ORF">ZHAS_00021359</name>
</gene>
<sequence>MFTRRRAATFAEGTTSMETPSDGYKTFGTKRKENFLPLPNKRELPALIHSSHMCGKDSMIPSRTWFGSLSRAIYDFPINKLRPNRVARETLVPERSETPANGTNEPTSDRKDYRRKSLVPA</sequence>
<dbReference type="Proteomes" id="UP000030765">
    <property type="component" value="Unassembled WGS sequence"/>
</dbReference>
<name>A0A084WS69_ANOSI</name>
<feature type="region of interest" description="Disordered" evidence="1">
    <location>
        <begin position="1"/>
        <end position="28"/>
    </location>
</feature>
<evidence type="ECO:0000313" key="3">
    <source>
        <dbReference type="EnsemblMetazoa" id="ASIC021359-PA"/>
    </source>
</evidence>
<dbReference type="EnsemblMetazoa" id="ASIC021359-RA">
    <property type="protein sequence ID" value="ASIC021359-PA"/>
    <property type="gene ID" value="ASIC021359"/>
</dbReference>
<dbReference type="EMBL" id="ATLV01026343">
    <property type="status" value="NOT_ANNOTATED_CDS"/>
    <property type="molecule type" value="Genomic_DNA"/>
</dbReference>
<feature type="compositionally biased region" description="Basic and acidic residues" evidence="1">
    <location>
        <begin position="86"/>
        <end position="97"/>
    </location>
</feature>
<feature type="region of interest" description="Disordered" evidence="1">
    <location>
        <begin position="85"/>
        <end position="121"/>
    </location>
</feature>